<dbReference type="GO" id="GO:0006355">
    <property type="term" value="P:regulation of DNA-templated transcription"/>
    <property type="evidence" value="ECO:0007669"/>
    <property type="project" value="InterPro"/>
</dbReference>
<dbReference type="PROSITE" id="PS51372">
    <property type="entry name" value="PRD_2"/>
    <property type="match status" value="2"/>
</dbReference>
<keyword evidence="4" id="KW-1185">Reference proteome</keyword>
<dbReference type="SMART" id="SM01061">
    <property type="entry name" value="CAT_RBD"/>
    <property type="match status" value="1"/>
</dbReference>
<keyword evidence="1" id="KW-0677">Repeat</keyword>
<dbReference type="RefSeq" id="WP_163051704.1">
    <property type="nucleotide sequence ID" value="NZ_AP019695.1"/>
</dbReference>
<dbReference type="EMBL" id="AP019695">
    <property type="protein sequence ID" value="BBK22228.1"/>
    <property type="molecule type" value="Genomic_DNA"/>
</dbReference>
<name>A0A6N4TH83_9FIRM</name>
<gene>
    <name evidence="3" type="primary">licT</name>
    <name evidence="3" type="ORF">Aargi30884_11310</name>
</gene>
<accession>A0A6N4TH83</accession>
<dbReference type="GO" id="GO:0003723">
    <property type="term" value="F:RNA binding"/>
    <property type="evidence" value="ECO:0007669"/>
    <property type="project" value="InterPro"/>
</dbReference>
<dbReference type="SUPFAM" id="SSF63520">
    <property type="entry name" value="PTS-regulatory domain, PRD"/>
    <property type="match status" value="2"/>
</dbReference>
<reference evidence="4" key="1">
    <citation type="submission" date="2019-05" db="EMBL/GenBank/DDBJ databases">
        <title>Complete genome sequencing of Absiella argi strain JCM 30884.</title>
        <authorList>
            <person name="Sakamoto M."/>
            <person name="Murakami T."/>
            <person name="Mori H."/>
        </authorList>
    </citation>
    <scope>NUCLEOTIDE SEQUENCE [LARGE SCALE GENOMIC DNA]</scope>
    <source>
        <strain evidence="4">JCM 30884</strain>
    </source>
</reference>
<dbReference type="Pfam" id="PF03123">
    <property type="entry name" value="CAT_RBD"/>
    <property type="match status" value="1"/>
</dbReference>
<dbReference type="NCBIfam" id="NF046042">
    <property type="entry name" value="LicT"/>
    <property type="match status" value="1"/>
</dbReference>
<dbReference type="KEGG" id="aarg:Aargi30884_11310"/>
<dbReference type="Gene3D" id="1.10.1790.10">
    <property type="entry name" value="PRD domain"/>
    <property type="match status" value="2"/>
</dbReference>
<dbReference type="PANTHER" id="PTHR30185:SF15">
    <property type="entry name" value="CRYPTIC BETA-GLUCOSIDE BGL OPERON ANTITERMINATOR"/>
    <property type="match status" value="1"/>
</dbReference>
<dbReference type="Pfam" id="PF00874">
    <property type="entry name" value="PRD"/>
    <property type="match status" value="2"/>
</dbReference>
<evidence type="ECO:0000313" key="3">
    <source>
        <dbReference type="EMBL" id="BBK22228.1"/>
    </source>
</evidence>
<proteinExistence type="predicted"/>
<dbReference type="AlphaFoldDB" id="A0A6N4TH83"/>
<dbReference type="InterPro" id="IPR004341">
    <property type="entry name" value="CAT_RNA-bd_dom"/>
</dbReference>
<dbReference type="InterPro" id="IPR036634">
    <property type="entry name" value="PRD_sf"/>
</dbReference>
<evidence type="ECO:0000259" key="2">
    <source>
        <dbReference type="PROSITE" id="PS51372"/>
    </source>
</evidence>
<dbReference type="InterPro" id="IPR011608">
    <property type="entry name" value="PRD"/>
</dbReference>
<organism evidence="3 4">
    <name type="scientific">Amedibacterium intestinale</name>
    <dbReference type="NCBI Taxonomy" id="2583452"/>
    <lineage>
        <taxon>Bacteria</taxon>
        <taxon>Bacillati</taxon>
        <taxon>Bacillota</taxon>
        <taxon>Erysipelotrichia</taxon>
        <taxon>Erysipelotrichales</taxon>
        <taxon>Erysipelotrichaceae</taxon>
        <taxon>Amedibacterium</taxon>
    </lineage>
</organism>
<dbReference type="InterPro" id="IPR050661">
    <property type="entry name" value="BglG_antiterminators"/>
</dbReference>
<evidence type="ECO:0000313" key="4">
    <source>
        <dbReference type="Proteomes" id="UP000464754"/>
    </source>
</evidence>
<evidence type="ECO:0000256" key="1">
    <source>
        <dbReference type="ARBA" id="ARBA00022737"/>
    </source>
</evidence>
<dbReference type="PANTHER" id="PTHR30185">
    <property type="entry name" value="CRYPTIC BETA-GLUCOSIDE BGL OPERON ANTITERMINATOR"/>
    <property type="match status" value="1"/>
</dbReference>
<feature type="domain" description="PRD" evidence="2">
    <location>
        <begin position="171"/>
        <end position="280"/>
    </location>
</feature>
<dbReference type="InterPro" id="IPR036650">
    <property type="entry name" value="CAT_RNA-bd_dom_sf"/>
</dbReference>
<dbReference type="Gene3D" id="2.30.24.10">
    <property type="entry name" value="CAT RNA-binding domain"/>
    <property type="match status" value="1"/>
</dbReference>
<sequence>MIVEKVINNNLVRSRNNKQQEILVMGCGLGFKKQVGDLIDEFKIEKVYTMLDDTQNNQFEEILSRVPLSCIQITNKIVDYAKASLGKELSDTIYLTLCDHIAFAIERFKNGINIQNALLSEIKRYYLHEFQIGMEALDIIEAKADIRLPDAEAGFIALHVVNASFDSIGMEQTKEMMKVIQNTLNIVKYHFNIELDENSIHYDRFLTHLKFFVKRVFSNVEIGEKEDKEDNFFLMIKNQYKNEYACVLKVYEYLRKEYHLQMTNDEIMYLMIHIHRITTM</sequence>
<dbReference type="SUPFAM" id="SSF50151">
    <property type="entry name" value="SacY-like RNA-binding domain"/>
    <property type="match status" value="1"/>
</dbReference>
<protein>
    <submittedName>
        <fullName evidence="3">Transcription antiterminator LicT</fullName>
    </submittedName>
</protein>
<dbReference type="Proteomes" id="UP000464754">
    <property type="component" value="Chromosome"/>
</dbReference>
<feature type="domain" description="PRD" evidence="2">
    <location>
        <begin position="65"/>
        <end position="170"/>
    </location>
</feature>